<proteinExistence type="predicted"/>
<dbReference type="AlphaFoldDB" id="A0AB34FEM2"/>
<name>A0AB34FEM2_9HYPO</name>
<dbReference type="EMBL" id="JAQHRD010000013">
    <property type="protein sequence ID" value="KAJ6437315.1"/>
    <property type="molecule type" value="Genomic_DNA"/>
</dbReference>
<gene>
    <name evidence="1" type="ORF">O9K51_10289</name>
</gene>
<sequence>MVEFWREVDGESGLDKNPLAFCIQESSHAVVTGTSFGVPDVDPEKILGAKLQDIGSWEGNGATASEAGLEFWIDDNGNSSRALEQAEQHFWIRHAKSYG</sequence>
<accession>A0AB34FEM2</accession>
<evidence type="ECO:0000313" key="1">
    <source>
        <dbReference type="EMBL" id="KAJ6437315.1"/>
    </source>
</evidence>
<evidence type="ECO:0000313" key="2">
    <source>
        <dbReference type="Proteomes" id="UP001163105"/>
    </source>
</evidence>
<protein>
    <submittedName>
        <fullName evidence="1">Uncharacterized protein</fullName>
    </submittedName>
</protein>
<organism evidence="1 2">
    <name type="scientific">Purpureocillium lavendulum</name>
    <dbReference type="NCBI Taxonomy" id="1247861"/>
    <lineage>
        <taxon>Eukaryota</taxon>
        <taxon>Fungi</taxon>
        <taxon>Dikarya</taxon>
        <taxon>Ascomycota</taxon>
        <taxon>Pezizomycotina</taxon>
        <taxon>Sordariomycetes</taxon>
        <taxon>Hypocreomycetidae</taxon>
        <taxon>Hypocreales</taxon>
        <taxon>Ophiocordycipitaceae</taxon>
        <taxon>Purpureocillium</taxon>
    </lineage>
</organism>
<comment type="caution">
    <text evidence="1">The sequence shown here is derived from an EMBL/GenBank/DDBJ whole genome shotgun (WGS) entry which is preliminary data.</text>
</comment>
<dbReference type="Proteomes" id="UP001163105">
    <property type="component" value="Unassembled WGS sequence"/>
</dbReference>
<reference evidence="1" key="1">
    <citation type="submission" date="2023-01" db="EMBL/GenBank/DDBJ databases">
        <title>The growth and conidiation of Purpureocillium lavendulum are regulated by nitrogen source and histone H3K14 acetylation.</title>
        <authorList>
            <person name="Tang P."/>
            <person name="Han J."/>
            <person name="Zhang C."/>
            <person name="Tang P."/>
            <person name="Qi F."/>
            <person name="Zhang K."/>
            <person name="Liang L."/>
        </authorList>
    </citation>
    <scope>NUCLEOTIDE SEQUENCE</scope>
    <source>
        <strain evidence="1">YMF1.00683</strain>
    </source>
</reference>
<keyword evidence="2" id="KW-1185">Reference proteome</keyword>